<organism evidence="2 3">
    <name type="scientific">Takifugu rubripes</name>
    <name type="common">Japanese pufferfish</name>
    <name type="synonym">Fugu rubripes</name>
    <dbReference type="NCBI Taxonomy" id="31033"/>
    <lineage>
        <taxon>Eukaryota</taxon>
        <taxon>Metazoa</taxon>
        <taxon>Chordata</taxon>
        <taxon>Craniata</taxon>
        <taxon>Vertebrata</taxon>
        <taxon>Euteleostomi</taxon>
        <taxon>Actinopterygii</taxon>
        <taxon>Neopterygii</taxon>
        <taxon>Teleostei</taxon>
        <taxon>Neoteleostei</taxon>
        <taxon>Acanthomorphata</taxon>
        <taxon>Eupercaria</taxon>
        <taxon>Tetraodontiformes</taxon>
        <taxon>Tetradontoidea</taxon>
        <taxon>Tetraodontidae</taxon>
        <taxon>Takifugu</taxon>
    </lineage>
</organism>
<evidence type="ECO:0000313" key="3">
    <source>
        <dbReference type="Proteomes" id="UP000005226"/>
    </source>
</evidence>
<sequence length="50" mass="5749">MSMCVSSNTHAFFFLKILSYSGRSFGERRRSDPADYVSRRGAEDKETQNL</sequence>
<accession>A0A3B5K9M5</accession>
<dbReference type="Proteomes" id="UP000005226">
    <property type="component" value="Chromosome 16"/>
</dbReference>
<proteinExistence type="predicted"/>
<dbReference type="AlphaFoldDB" id="A0A3B5K9M5"/>
<evidence type="ECO:0000313" key="2">
    <source>
        <dbReference type="Ensembl" id="ENSTRUP00000052094.2"/>
    </source>
</evidence>
<dbReference type="InParanoid" id="A0A3B5K9M5"/>
<reference evidence="2 3" key="1">
    <citation type="journal article" date="2011" name="Genome Biol. Evol.">
        <title>Integration of the genetic map and genome assembly of fugu facilitates insights into distinct features of genome evolution in teleosts and mammals.</title>
        <authorList>
            <person name="Kai W."/>
            <person name="Kikuchi K."/>
            <person name="Tohari S."/>
            <person name="Chew A.K."/>
            <person name="Tay A."/>
            <person name="Fujiwara A."/>
            <person name="Hosoya S."/>
            <person name="Suetake H."/>
            <person name="Naruse K."/>
            <person name="Brenner S."/>
            <person name="Suzuki Y."/>
            <person name="Venkatesh B."/>
        </authorList>
    </citation>
    <scope>NUCLEOTIDE SEQUENCE [LARGE SCALE GENOMIC DNA]</scope>
</reference>
<protein>
    <submittedName>
        <fullName evidence="2">Uncharacterized protein</fullName>
    </submittedName>
</protein>
<reference evidence="2" key="2">
    <citation type="submission" date="2025-08" db="UniProtKB">
        <authorList>
            <consortium name="Ensembl"/>
        </authorList>
    </citation>
    <scope>IDENTIFICATION</scope>
</reference>
<name>A0A3B5K9M5_TAKRU</name>
<evidence type="ECO:0000256" key="1">
    <source>
        <dbReference type="SAM" id="MobiDB-lite"/>
    </source>
</evidence>
<dbReference type="Ensembl" id="ENSTRUT00000049755.2">
    <property type="protein sequence ID" value="ENSTRUP00000052094.2"/>
    <property type="gene ID" value="ENSTRUG00000020135.2"/>
</dbReference>
<feature type="region of interest" description="Disordered" evidence="1">
    <location>
        <begin position="25"/>
        <end position="50"/>
    </location>
</feature>
<keyword evidence="3" id="KW-1185">Reference proteome</keyword>
<reference evidence="2" key="3">
    <citation type="submission" date="2025-09" db="UniProtKB">
        <authorList>
            <consortium name="Ensembl"/>
        </authorList>
    </citation>
    <scope>IDENTIFICATION</scope>
</reference>